<keyword evidence="1" id="KW-0472">Membrane</keyword>
<dbReference type="InterPro" id="IPR051916">
    <property type="entry name" value="GPI-anchor_lipid_remodeler"/>
</dbReference>
<dbReference type="GO" id="GO:0004527">
    <property type="term" value="F:exonuclease activity"/>
    <property type="evidence" value="ECO:0007669"/>
    <property type="project" value="UniProtKB-KW"/>
</dbReference>
<keyword evidence="3" id="KW-0269">Exonuclease</keyword>
<organism evidence="3 4">
    <name type="scientific">Dysgonomonas hofstadii</name>
    <dbReference type="NCBI Taxonomy" id="637886"/>
    <lineage>
        <taxon>Bacteria</taxon>
        <taxon>Pseudomonadati</taxon>
        <taxon>Bacteroidota</taxon>
        <taxon>Bacteroidia</taxon>
        <taxon>Bacteroidales</taxon>
        <taxon>Dysgonomonadaceae</taxon>
        <taxon>Dysgonomonas</taxon>
    </lineage>
</organism>
<dbReference type="Pfam" id="PF03372">
    <property type="entry name" value="Exo_endo_phos"/>
    <property type="match status" value="1"/>
</dbReference>
<dbReference type="GO" id="GO:0004519">
    <property type="term" value="F:endonuclease activity"/>
    <property type="evidence" value="ECO:0007669"/>
    <property type="project" value="UniProtKB-KW"/>
</dbReference>
<dbReference type="SUPFAM" id="SSF56219">
    <property type="entry name" value="DNase I-like"/>
    <property type="match status" value="1"/>
</dbReference>
<keyword evidence="4" id="KW-1185">Reference proteome</keyword>
<dbReference type="GO" id="GO:0006506">
    <property type="term" value="P:GPI anchor biosynthetic process"/>
    <property type="evidence" value="ECO:0007669"/>
    <property type="project" value="TreeGrafter"/>
</dbReference>
<feature type="transmembrane region" description="Helical" evidence="1">
    <location>
        <begin position="56"/>
        <end position="81"/>
    </location>
</feature>
<keyword evidence="3" id="KW-0378">Hydrolase</keyword>
<proteinExistence type="predicted"/>
<keyword evidence="3" id="KW-0255">Endonuclease</keyword>
<evidence type="ECO:0000313" key="3">
    <source>
        <dbReference type="EMBL" id="MBB4037967.1"/>
    </source>
</evidence>
<dbReference type="RefSeq" id="WP_183308809.1">
    <property type="nucleotide sequence ID" value="NZ_JACIEP010000020.1"/>
</dbReference>
<dbReference type="InterPro" id="IPR005135">
    <property type="entry name" value="Endo/exonuclease/phosphatase"/>
</dbReference>
<dbReference type="GO" id="GO:0016020">
    <property type="term" value="C:membrane"/>
    <property type="evidence" value="ECO:0007669"/>
    <property type="project" value="GOC"/>
</dbReference>
<gene>
    <name evidence="3" type="ORF">GGR21_003893</name>
</gene>
<accession>A0A840CPE4</accession>
<evidence type="ECO:0000256" key="1">
    <source>
        <dbReference type="SAM" id="Phobius"/>
    </source>
</evidence>
<dbReference type="Gene3D" id="3.60.10.10">
    <property type="entry name" value="Endonuclease/exonuclease/phosphatase"/>
    <property type="match status" value="1"/>
</dbReference>
<dbReference type="EMBL" id="JACIEP010000020">
    <property type="protein sequence ID" value="MBB4037967.1"/>
    <property type="molecule type" value="Genomic_DNA"/>
</dbReference>
<dbReference type="AlphaFoldDB" id="A0A840CPE4"/>
<evidence type="ECO:0000259" key="2">
    <source>
        <dbReference type="Pfam" id="PF03372"/>
    </source>
</evidence>
<keyword evidence="1" id="KW-0812">Transmembrane</keyword>
<feature type="transmembrane region" description="Helical" evidence="1">
    <location>
        <begin position="24"/>
        <end position="50"/>
    </location>
</feature>
<dbReference type="PANTHER" id="PTHR14859:SF15">
    <property type="entry name" value="ENDONUCLEASE_EXONUCLEASE_PHOSPHATASE DOMAIN-CONTAINING PROTEIN"/>
    <property type="match status" value="1"/>
</dbReference>
<keyword evidence="3" id="KW-0540">Nuclease</keyword>
<feature type="domain" description="Endonuclease/exonuclease/phosphatase" evidence="2">
    <location>
        <begin position="122"/>
        <end position="377"/>
    </location>
</feature>
<feature type="transmembrane region" description="Helical" evidence="1">
    <location>
        <begin position="88"/>
        <end position="109"/>
    </location>
</feature>
<dbReference type="Proteomes" id="UP000555103">
    <property type="component" value="Unassembled WGS sequence"/>
</dbReference>
<evidence type="ECO:0000313" key="4">
    <source>
        <dbReference type="Proteomes" id="UP000555103"/>
    </source>
</evidence>
<keyword evidence="1" id="KW-1133">Transmembrane helix</keyword>
<dbReference type="InterPro" id="IPR036691">
    <property type="entry name" value="Endo/exonu/phosph_ase_sf"/>
</dbReference>
<dbReference type="PANTHER" id="PTHR14859">
    <property type="entry name" value="CALCOFLUOR WHITE HYPERSENSITIVE PROTEIN PRECURSOR"/>
    <property type="match status" value="1"/>
</dbReference>
<name>A0A840CPE4_9BACT</name>
<reference evidence="3 4" key="1">
    <citation type="submission" date="2020-08" db="EMBL/GenBank/DDBJ databases">
        <title>Genomic Encyclopedia of Type Strains, Phase IV (KMG-IV): sequencing the most valuable type-strain genomes for metagenomic binning, comparative biology and taxonomic classification.</title>
        <authorList>
            <person name="Goeker M."/>
        </authorList>
    </citation>
    <scope>NUCLEOTIDE SEQUENCE [LARGE SCALE GENOMIC DNA]</scope>
    <source>
        <strain evidence="3 4">DSM 104969</strain>
    </source>
</reference>
<dbReference type="CDD" id="cd09084">
    <property type="entry name" value="EEP-2"/>
    <property type="match status" value="1"/>
</dbReference>
<protein>
    <submittedName>
        <fullName evidence="3">Endonuclease/exonuclease/phosphatase family metal-dependent hydrolase</fullName>
    </submittedName>
</protein>
<sequence length="387" mass="44952">MPATNKKDKTGKIERFTAKKIGKFIKYIVFATNIIAIIFLLLSILSWTVVPSKITFIAYLGLIFPITLFINICYLILWLIFWRWKYALVQLAVIACCWQPISTCFPIHFKSNKLPEKKIKILTYNVRGFNWLTGDKARENPIFDYVTNSDADIVCFQEFSVSSNNNNRRNLISEKEMDNIMKDYPYKSIIRLGPMRKSHIYGIACYSKFPILESTKVPIESTYNGSVIHKLEIQGRKVSLVINHLESNSLTARDKQLYKDFLKTRDRESFDAMAATLQDKLGTAYSVREGQVNVIRGFLDKQENDATIICGDFNDTPMSYAYHTMKKDLVDSYANTGFGQGITYHENYFWVRIDYIMHSKAFQSYNCTVDKIKYSDHYPVWTYLAFK</sequence>
<comment type="caution">
    <text evidence="3">The sequence shown here is derived from an EMBL/GenBank/DDBJ whole genome shotgun (WGS) entry which is preliminary data.</text>
</comment>